<reference evidence="1" key="1">
    <citation type="submission" date="2016-02" db="EMBL/GenBank/DDBJ databases">
        <title>WGS assembly of Manihot esculenta.</title>
        <authorList>
            <person name="Bredeson J.V."/>
            <person name="Prochnik S.E."/>
            <person name="Lyons J.B."/>
            <person name="Schmutz J."/>
            <person name="Grimwood J."/>
            <person name="Vrebalov J."/>
            <person name="Bart R.S."/>
            <person name="Amuge T."/>
            <person name="Ferguson M.E."/>
            <person name="Green R."/>
            <person name="Putnam N."/>
            <person name="Stites J."/>
            <person name="Rounsley S."/>
            <person name="Rokhsar D.S."/>
        </authorList>
    </citation>
    <scope>NUCLEOTIDE SEQUENCE [LARGE SCALE GENOMIC DNA]</scope>
    <source>
        <tissue evidence="1">Leaf</tissue>
    </source>
</reference>
<gene>
    <name evidence="1" type="ORF">MANES_16G110900</name>
</gene>
<accession>A0A2C9UBS2</accession>
<evidence type="ECO:0000313" key="1">
    <source>
        <dbReference type="EMBL" id="OAY27247.1"/>
    </source>
</evidence>
<sequence>MSEAQDKTCSNKLTTSNECLGKCQKQAIFYSLIPSLLASCNLQSLVENG</sequence>
<dbReference type="EMBL" id="CM004402">
    <property type="protein sequence ID" value="OAY27247.1"/>
    <property type="molecule type" value="Genomic_DNA"/>
</dbReference>
<proteinExistence type="predicted"/>
<name>A0A2C9UBS2_MANES</name>
<organism evidence="1">
    <name type="scientific">Manihot esculenta</name>
    <name type="common">Cassava</name>
    <name type="synonym">Jatropha manihot</name>
    <dbReference type="NCBI Taxonomy" id="3983"/>
    <lineage>
        <taxon>Eukaryota</taxon>
        <taxon>Viridiplantae</taxon>
        <taxon>Streptophyta</taxon>
        <taxon>Embryophyta</taxon>
        <taxon>Tracheophyta</taxon>
        <taxon>Spermatophyta</taxon>
        <taxon>Magnoliopsida</taxon>
        <taxon>eudicotyledons</taxon>
        <taxon>Gunneridae</taxon>
        <taxon>Pentapetalae</taxon>
        <taxon>rosids</taxon>
        <taxon>fabids</taxon>
        <taxon>Malpighiales</taxon>
        <taxon>Euphorbiaceae</taxon>
        <taxon>Crotonoideae</taxon>
        <taxon>Manihoteae</taxon>
        <taxon>Manihot</taxon>
    </lineage>
</organism>
<protein>
    <submittedName>
        <fullName evidence="1">Uncharacterized protein</fullName>
    </submittedName>
</protein>
<dbReference type="AlphaFoldDB" id="A0A2C9UBS2"/>